<protein>
    <recommendedName>
        <fullName evidence="1">Transcription regulator TrmB N-terminal domain-containing protein</fullName>
    </recommendedName>
</protein>
<dbReference type="PANTHER" id="PTHR34293">
    <property type="entry name" value="HTH-TYPE TRANSCRIPTIONAL REGULATOR TRMBL2"/>
    <property type="match status" value="1"/>
</dbReference>
<sequence>MDILSLELRKLGLKEKEVGVYLAGLGFGASSVQNIAKKAGIARATTYEIIRILQEKGLFAQATQNKKRVFIAQSPEKILGMLRLQKREVEEKEREFIRIIAALESRVFGQKGGVQVFKGKEGLEILEEQLLFSGCLAFVVFTSENSSSEKKRREGMYEKIRKRLGRFSVQEKSASRLEGTLFLGDKAIFISRKQQEGYVIDSPLVVKALKNLL</sequence>
<comment type="caution">
    <text evidence="2">The sequence shown here is derived from an EMBL/GenBank/DDBJ whole genome shotgun (WGS) entry which is preliminary data.</text>
</comment>
<proteinExistence type="predicted"/>
<dbReference type="EMBL" id="MHTT01000032">
    <property type="protein sequence ID" value="OHA64565.1"/>
    <property type="molecule type" value="Genomic_DNA"/>
</dbReference>
<reference evidence="2 3" key="1">
    <citation type="journal article" date="2016" name="Nat. Commun.">
        <title>Thousands of microbial genomes shed light on interconnected biogeochemical processes in an aquifer system.</title>
        <authorList>
            <person name="Anantharaman K."/>
            <person name="Brown C.T."/>
            <person name="Hug L.A."/>
            <person name="Sharon I."/>
            <person name="Castelle C.J."/>
            <person name="Probst A.J."/>
            <person name="Thomas B.C."/>
            <person name="Singh A."/>
            <person name="Wilkins M.J."/>
            <person name="Karaoz U."/>
            <person name="Brodie E.L."/>
            <person name="Williams K.H."/>
            <person name="Hubbard S.S."/>
            <person name="Banfield J.F."/>
        </authorList>
    </citation>
    <scope>NUCLEOTIDE SEQUENCE [LARGE SCALE GENOMIC DNA]</scope>
</reference>
<dbReference type="PANTHER" id="PTHR34293:SF1">
    <property type="entry name" value="HTH-TYPE TRANSCRIPTIONAL REGULATOR TRMBL2"/>
    <property type="match status" value="1"/>
</dbReference>
<evidence type="ECO:0000313" key="3">
    <source>
        <dbReference type="Proteomes" id="UP000178065"/>
    </source>
</evidence>
<dbReference type="InterPro" id="IPR051797">
    <property type="entry name" value="TrmB-like"/>
</dbReference>
<name>A0A1G2QVC3_9BACT</name>
<dbReference type="InterPro" id="IPR002831">
    <property type="entry name" value="Tscrpt_reg_TrmB_N"/>
</dbReference>
<evidence type="ECO:0000259" key="1">
    <source>
        <dbReference type="Pfam" id="PF01978"/>
    </source>
</evidence>
<gene>
    <name evidence="2" type="ORF">A2672_02040</name>
</gene>
<dbReference type="STRING" id="1802448.A2672_02040"/>
<feature type="domain" description="Transcription regulator TrmB N-terminal" evidence="1">
    <location>
        <begin position="8"/>
        <end position="75"/>
    </location>
</feature>
<dbReference type="Gene3D" id="1.10.10.10">
    <property type="entry name" value="Winged helix-like DNA-binding domain superfamily/Winged helix DNA-binding domain"/>
    <property type="match status" value="1"/>
</dbReference>
<organism evidence="2 3">
    <name type="scientific">Candidatus Wildermuthbacteria bacterium RIFCSPHIGHO2_01_FULL_49_22b</name>
    <dbReference type="NCBI Taxonomy" id="1802448"/>
    <lineage>
        <taxon>Bacteria</taxon>
        <taxon>Candidatus Wildermuthiibacteriota</taxon>
    </lineage>
</organism>
<dbReference type="AlphaFoldDB" id="A0A1G2QVC3"/>
<dbReference type="Proteomes" id="UP000178065">
    <property type="component" value="Unassembled WGS sequence"/>
</dbReference>
<dbReference type="InterPro" id="IPR036388">
    <property type="entry name" value="WH-like_DNA-bd_sf"/>
</dbReference>
<evidence type="ECO:0000313" key="2">
    <source>
        <dbReference type="EMBL" id="OHA64565.1"/>
    </source>
</evidence>
<dbReference type="Pfam" id="PF01978">
    <property type="entry name" value="TrmB"/>
    <property type="match status" value="1"/>
</dbReference>
<accession>A0A1G2QVC3</accession>